<dbReference type="AlphaFoldDB" id="A0A4P7GJ67"/>
<dbReference type="Proteomes" id="UP000294894">
    <property type="component" value="Chromosome"/>
</dbReference>
<proteinExistence type="predicted"/>
<dbReference type="EMBL" id="CP038267">
    <property type="protein sequence ID" value="QBR91923.1"/>
    <property type="molecule type" value="Genomic_DNA"/>
</dbReference>
<reference evidence="1 2" key="1">
    <citation type="submission" date="2019-03" db="EMBL/GenBank/DDBJ databases">
        <title>Three New Species of Nocardioides, Nocardioides euryhalodurans sp. nov., Nocardioides seonyuensis sp. nov. and Nocardioides eburneoflavus sp. nov., Iolated from Soil.</title>
        <authorList>
            <person name="Roh S.G."/>
            <person name="Lee C."/>
            <person name="Kim M.-K."/>
            <person name="Kim S.B."/>
        </authorList>
    </citation>
    <scope>NUCLEOTIDE SEQUENCE [LARGE SCALE GENOMIC DNA]</scope>
    <source>
        <strain evidence="1 2">MMS17-SY117</strain>
    </source>
</reference>
<accession>A0A4P7GJ67</accession>
<gene>
    <name evidence="1" type="ORF">EXE57_06255</name>
</gene>
<protein>
    <submittedName>
        <fullName evidence="1">DUF2877 domain-containing protein</fullName>
    </submittedName>
</protein>
<dbReference type="Pfam" id="PF11392">
    <property type="entry name" value="AllH"/>
    <property type="match status" value="1"/>
</dbReference>
<dbReference type="OrthoDB" id="4933449at2"/>
<organism evidence="1 2">
    <name type="scientific">Nocardioides euryhalodurans</name>
    <dbReference type="NCBI Taxonomy" id="2518370"/>
    <lineage>
        <taxon>Bacteria</taxon>
        <taxon>Bacillati</taxon>
        <taxon>Actinomycetota</taxon>
        <taxon>Actinomycetes</taxon>
        <taxon>Propionibacteriales</taxon>
        <taxon>Nocardioidaceae</taxon>
        <taxon>Nocardioides</taxon>
    </lineage>
</organism>
<dbReference type="RefSeq" id="WP_135075171.1">
    <property type="nucleotide sequence ID" value="NZ_CP038267.1"/>
</dbReference>
<evidence type="ECO:0000313" key="2">
    <source>
        <dbReference type="Proteomes" id="UP000294894"/>
    </source>
</evidence>
<sequence length="251" mass="25352">MTPASAPPRVRDLLRAAPAGPVEVVHGGADALYVDVAGWCVGVVGPAAAQVPCALRVTDLGELGGEFPRAGITAYLGGGKLHVDGRPLSIGRVVSPYVPLLGQGVPTKTSPVTVEATPPATVAGFVASHLPDGRVDAAVAARVLGRGEGLTPLGDDLLAGWLAMHRAARVPTPEVDEVLLTAPTRTTLLSATLLDCAGHGEVLPQYAAWVRSLGTPAEPAAVRALHAVGSSSGAGLHRGGTIALDQLREAA</sequence>
<dbReference type="InterPro" id="IPR021530">
    <property type="entry name" value="AllH-like"/>
</dbReference>
<keyword evidence="2" id="KW-1185">Reference proteome</keyword>
<name>A0A4P7GJ67_9ACTN</name>
<evidence type="ECO:0000313" key="1">
    <source>
        <dbReference type="EMBL" id="QBR91923.1"/>
    </source>
</evidence>
<dbReference type="KEGG" id="noy:EXE57_06255"/>